<sequence>MLRSVAGALLDPSREVRGAAASCFASFARRNPPQELTKVVFERLLKQDQEFRTDDVQRNSYRISLSRALWEVCRRCDDSMIESELKSAIASKAFSLRWSSEAEVKTGWESLWGELCPTTAGGVQRYRSAICAELADAFAESVSRADKVSAAKAVSGLAAQLEKVDPRPCFAEDSSIQCLLASLKAAVQTLPTFDGSGNLVRALADLAAVSYRRKRGEEAAGVNEDVTGISLILSFCSKGPLAERAAVAQAYLEVTAATRLWPPLADAERHYKEAALYVDQLQQEVEQEEREPGQAPPKIHRGKGSSPAEELLSSTLDFWATALQQCRREIEDEGDLEPPEGELAAFTGASLAEFKTGSLTLRLSIIRLWKHVFKHFAQEQLSLQALSDEHFGRIVWAIQDASWDPRSERLRRPALELAASLAEDTAQKKALLRGLHAEAALASAESAGAAAARAVPLTAWLERPLFLKNFAQNQSALKDGKVMLCPLQAVGSNPSAMPEPLSPKWEGVQALMPALLLLTFCFCEEIRVSWPPVEKPSGHDELCLHLARLRCERNIEELSFRQECEALLARAVDLRADRKELGEETVRWQKLAEHEAEIEERSTARSEKAHRLLVNELQEGQNELKAASASLRGVSADWVIEDEPEKRLEQSKAECRRARDCEEEYQEALSASKQLARCLRNKLDSFTQDTLRSTADTAKMASSRCGLQDLDKLRQEVRRLNVQVEIAERECGEEAKILWHQKDTELPRLRAAELERQQLVGRLGQARYDRDHLERNYTRILNGLQEHEARMELQSQQLSEGLLLCRREGEEMVATMKENDCSIAEMRKERWETEAFIEHLSNQVAKLEDERNSLKSSLGNGPGRSGALTGIDHDVQVSVLAVLDSQDASLLSRQEQEVCQELLQDEADAQAVVEEMHQQEDALQKVESRNAELRSEVEACKPLL</sequence>
<evidence type="ECO:0000256" key="1">
    <source>
        <dbReference type="SAM" id="Coils"/>
    </source>
</evidence>
<dbReference type="AlphaFoldDB" id="A0A9P1G0P7"/>
<evidence type="ECO:0000313" key="5">
    <source>
        <dbReference type="Proteomes" id="UP001152797"/>
    </source>
</evidence>
<proteinExistence type="predicted"/>
<evidence type="ECO:0000256" key="2">
    <source>
        <dbReference type="SAM" id="MobiDB-lite"/>
    </source>
</evidence>
<feature type="non-terminal residue" evidence="3">
    <location>
        <position position="944"/>
    </location>
</feature>
<feature type="region of interest" description="Disordered" evidence="2">
    <location>
        <begin position="283"/>
        <end position="308"/>
    </location>
</feature>
<dbReference type="InterPro" id="IPR016024">
    <property type="entry name" value="ARM-type_fold"/>
</dbReference>
<dbReference type="SUPFAM" id="SSF48371">
    <property type="entry name" value="ARM repeat"/>
    <property type="match status" value="1"/>
</dbReference>
<dbReference type="OrthoDB" id="440674at2759"/>
<comment type="caution">
    <text evidence="3">The sequence shown here is derived from an EMBL/GenBank/DDBJ whole genome shotgun (WGS) entry which is preliminary data.</text>
</comment>
<evidence type="ECO:0000313" key="4">
    <source>
        <dbReference type="EMBL" id="CAL4783976.1"/>
    </source>
</evidence>
<keyword evidence="5" id="KW-1185">Reference proteome</keyword>
<reference evidence="3" key="1">
    <citation type="submission" date="2022-10" db="EMBL/GenBank/DDBJ databases">
        <authorList>
            <person name="Chen Y."/>
            <person name="Dougan E. K."/>
            <person name="Chan C."/>
            <person name="Rhodes N."/>
            <person name="Thang M."/>
        </authorList>
    </citation>
    <scope>NUCLEOTIDE SEQUENCE</scope>
</reference>
<protein>
    <submittedName>
        <fullName evidence="4">HEAT repeat-containing protein 1</fullName>
    </submittedName>
</protein>
<accession>A0A9P1G0P7</accession>
<feature type="coiled-coil region" evidence="1">
    <location>
        <begin position="909"/>
        <end position="936"/>
    </location>
</feature>
<keyword evidence="1" id="KW-0175">Coiled coil</keyword>
<gene>
    <name evidence="3" type="ORF">C1SCF055_LOCUS23123</name>
</gene>
<organism evidence="3">
    <name type="scientific">Cladocopium goreaui</name>
    <dbReference type="NCBI Taxonomy" id="2562237"/>
    <lineage>
        <taxon>Eukaryota</taxon>
        <taxon>Sar</taxon>
        <taxon>Alveolata</taxon>
        <taxon>Dinophyceae</taxon>
        <taxon>Suessiales</taxon>
        <taxon>Symbiodiniaceae</taxon>
        <taxon>Cladocopium</taxon>
    </lineage>
</organism>
<evidence type="ECO:0000313" key="3">
    <source>
        <dbReference type="EMBL" id="CAI3996664.1"/>
    </source>
</evidence>
<dbReference type="Proteomes" id="UP001152797">
    <property type="component" value="Unassembled WGS sequence"/>
</dbReference>
<name>A0A9P1G0P7_9DINO</name>
<reference evidence="4 5" key="2">
    <citation type="submission" date="2024-05" db="EMBL/GenBank/DDBJ databases">
        <authorList>
            <person name="Chen Y."/>
            <person name="Shah S."/>
            <person name="Dougan E. K."/>
            <person name="Thang M."/>
            <person name="Chan C."/>
        </authorList>
    </citation>
    <scope>NUCLEOTIDE SEQUENCE [LARGE SCALE GENOMIC DNA]</scope>
</reference>
<dbReference type="EMBL" id="CAMXCT030002225">
    <property type="protein sequence ID" value="CAL4783976.1"/>
    <property type="molecule type" value="Genomic_DNA"/>
</dbReference>
<dbReference type="EMBL" id="CAMXCT020002225">
    <property type="protein sequence ID" value="CAL1150039.1"/>
    <property type="molecule type" value="Genomic_DNA"/>
</dbReference>
<dbReference type="EMBL" id="CAMXCT010002225">
    <property type="protein sequence ID" value="CAI3996664.1"/>
    <property type="molecule type" value="Genomic_DNA"/>
</dbReference>